<dbReference type="AlphaFoldDB" id="A0A7T8KK34"/>
<feature type="non-terminal residue" evidence="1">
    <location>
        <position position="73"/>
    </location>
</feature>
<organism evidence="1 2">
    <name type="scientific">Caligus rogercresseyi</name>
    <name type="common">Sea louse</name>
    <dbReference type="NCBI Taxonomy" id="217165"/>
    <lineage>
        <taxon>Eukaryota</taxon>
        <taxon>Metazoa</taxon>
        <taxon>Ecdysozoa</taxon>
        <taxon>Arthropoda</taxon>
        <taxon>Crustacea</taxon>
        <taxon>Multicrustacea</taxon>
        <taxon>Hexanauplia</taxon>
        <taxon>Copepoda</taxon>
        <taxon>Siphonostomatoida</taxon>
        <taxon>Caligidae</taxon>
        <taxon>Caligus</taxon>
    </lineage>
</organism>
<keyword evidence="2" id="KW-1185">Reference proteome</keyword>
<sequence length="73" mass="8598">MAKFQDEIEDALTESPLFTKTITSDLVHEYRIMDIAEAEMGRKREMEMNPYRRYKLLPHNNKSSASTINYIVD</sequence>
<protein>
    <submittedName>
        <fullName evidence="1">Uncharacterized protein</fullName>
    </submittedName>
</protein>
<gene>
    <name evidence="1" type="ORF">FKW44_002342</name>
</gene>
<dbReference type="Proteomes" id="UP000595437">
    <property type="component" value="Chromosome 2"/>
</dbReference>
<dbReference type="EMBL" id="CP045891">
    <property type="protein sequence ID" value="QQP57376.1"/>
    <property type="molecule type" value="Genomic_DNA"/>
</dbReference>
<reference evidence="2" key="1">
    <citation type="submission" date="2021-01" db="EMBL/GenBank/DDBJ databases">
        <title>Caligus Genome Assembly.</title>
        <authorList>
            <person name="Gallardo-Escarate C."/>
        </authorList>
    </citation>
    <scope>NUCLEOTIDE SEQUENCE [LARGE SCALE GENOMIC DNA]</scope>
</reference>
<accession>A0A7T8KK34</accession>
<evidence type="ECO:0000313" key="2">
    <source>
        <dbReference type="Proteomes" id="UP000595437"/>
    </source>
</evidence>
<name>A0A7T8KK34_CALRO</name>
<proteinExistence type="predicted"/>
<evidence type="ECO:0000313" key="1">
    <source>
        <dbReference type="EMBL" id="QQP57376.1"/>
    </source>
</evidence>